<protein>
    <submittedName>
        <fullName evidence="2">DUF3147 family protein</fullName>
    </submittedName>
</protein>
<feature type="transmembrane region" description="Helical" evidence="1">
    <location>
        <begin position="117"/>
        <end position="138"/>
    </location>
</feature>
<dbReference type="Proteomes" id="UP001206206">
    <property type="component" value="Unassembled WGS sequence"/>
</dbReference>
<feature type="transmembrane region" description="Helical" evidence="1">
    <location>
        <begin position="34"/>
        <end position="55"/>
    </location>
</feature>
<gene>
    <name evidence="2" type="ORF">NON19_17490</name>
</gene>
<name>A0ABT1PEF8_9ACTN</name>
<comment type="caution">
    <text evidence="2">The sequence shown here is derived from an EMBL/GenBank/DDBJ whole genome shotgun (WGS) entry which is preliminary data.</text>
</comment>
<keyword evidence="1" id="KW-0812">Transmembrane</keyword>
<accession>A0ABT1PEF8</accession>
<organism evidence="2 3">
    <name type="scientific">Streptantibioticus rubrisoli</name>
    <dbReference type="NCBI Taxonomy" id="1387313"/>
    <lineage>
        <taxon>Bacteria</taxon>
        <taxon>Bacillati</taxon>
        <taxon>Actinomycetota</taxon>
        <taxon>Actinomycetes</taxon>
        <taxon>Kitasatosporales</taxon>
        <taxon>Streptomycetaceae</taxon>
        <taxon>Streptantibioticus</taxon>
    </lineage>
</organism>
<dbReference type="RefSeq" id="WP_255929143.1">
    <property type="nucleotide sequence ID" value="NZ_JANFNH010000019.1"/>
</dbReference>
<evidence type="ECO:0000313" key="2">
    <source>
        <dbReference type="EMBL" id="MCQ4043765.1"/>
    </source>
</evidence>
<keyword evidence="1" id="KW-0472">Membrane</keyword>
<dbReference type="EMBL" id="JANFNH010000019">
    <property type="protein sequence ID" value="MCQ4043765.1"/>
    <property type="molecule type" value="Genomic_DNA"/>
</dbReference>
<keyword evidence="1" id="KW-1133">Transmembrane helix</keyword>
<keyword evidence="3" id="KW-1185">Reference proteome</keyword>
<reference evidence="2 3" key="1">
    <citation type="submission" date="2022-06" db="EMBL/GenBank/DDBJ databases">
        <title>Draft genome sequence of type strain Streptomyces rubrisoli DSM 42083.</title>
        <authorList>
            <person name="Duangmal K."/>
            <person name="Klaysubun C."/>
        </authorList>
    </citation>
    <scope>NUCLEOTIDE SEQUENCE [LARGE SCALE GENOMIC DNA]</scope>
    <source>
        <strain evidence="2 3">DSM 42083</strain>
    </source>
</reference>
<dbReference type="InterPro" id="IPR021493">
    <property type="entry name" value="DUF3147"/>
</dbReference>
<evidence type="ECO:0000313" key="3">
    <source>
        <dbReference type="Proteomes" id="UP001206206"/>
    </source>
</evidence>
<feature type="transmembrane region" description="Helical" evidence="1">
    <location>
        <begin position="61"/>
        <end position="78"/>
    </location>
</feature>
<dbReference type="Pfam" id="PF11345">
    <property type="entry name" value="DUF3147"/>
    <property type="match status" value="1"/>
</dbReference>
<feature type="transmembrane region" description="Helical" evidence="1">
    <location>
        <begin position="90"/>
        <end position="111"/>
    </location>
</feature>
<proteinExistence type="predicted"/>
<sequence>MTSSPNGEHGGEQGSADRVRLDVRAALRMPRKDLLIRFAFGVGVSAVAAIVSAAVGPFQGGALLAFPAILLASLTLVAKEEGLRRARDDARGAALGTLGLLAFAVVAAVLLPHHSAWLALGAATAAWVVVSLLAYGLLRAVGHGGDERGPKR</sequence>
<evidence type="ECO:0000256" key="1">
    <source>
        <dbReference type="SAM" id="Phobius"/>
    </source>
</evidence>